<dbReference type="EMBL" id="AAVO02000003">
    <property type="protein sequence ID" value="EDM88181.1"/>
    <property type="molecule type" value="Genomic_DNA"/>
</dbReference>
<sequence>MFLPPIFFQIISSLLEATILTLMIRHLMIYQKKIAQTYEKPYLEKESTGWGKLSIWIDDSKDVITLSEMLGITFFEADSPCLEFLNDQFIEFHDVDLVSEIKKYNNLDGLSESASDSSNPLLNAQVVTAPVKSGDNSKTLGTYAYISIAKDILKTVTLEQFTEFAQTVVDNSGYNWFSIICEDGTGICFSGSDIYYPSYGKLDTDGAITDGYGDITWDFNTNSYTYTPRQ</sequence>
<reference evidence="1 2" key="1">
    <citation type="submission" date="2007-03" db="EMBL/GenBank/DDBJ databases">
        <authorList>
            <person name="Fulton L."/>
            <person name="Clifton S."/>
            <person name="Fulton B."/>
            <person name="Xu J."/>
            <person name="Minx P."/>
            <person name="Pepin K.H."/>
            <person name="Johnson M."/>
            <person name="Thiruvilangam P."/>
            <person name="Bhonagiri V."/>
            <person name="Nash W.E."/>
            <person name="Mardis E.R."/>
            <person name="Wilson R.K."/>
        </authorList>
    </citation>
    <scope>NUCLEOTIDE SEQUENCE [LARGE SCALE GENOMIC DNA]</scope>
    <source>
        <strain evidence="1 2">ATCC 29174</strain>
    </source>
</reference>
<reference evidence="1 2" key="2">
    <citation type="submission" date="2007-04" db="EMBL/GenBank/DDBJ databases">
        <title>Draft genome sequence of Ruminococcus obeum (ATCC 29174).</title>
        <authorList>
            <person name="Sudarsanam P."/>
            <person name="Ley R."/>
            <person name="Guruge J."/>
            <person name="Turnbaugh P.J."/>
            <person name="Mahowald M."/>
            <person name="Liep D."/>
            <person name="Gordon J."/>
        </authorList>
    </citation>
    <scope>NUCLEOTIDE SEQUENCE [LARGE SCALE GENOMIC DNA]</scope>
    <source>
        <strain evidence="1 2">ATCC 29174</strain>
    </source>
</reference>
<comment type="caution">
    <text evidence="1">The sequence shown here is derived from an EMBL/GenBank/DDBJ whole genome shotgun (WGS) entry which is preliminary data.</text>
</comment>
<dbReference type="Proteomes" id="UP000006002">
    <property type="component" value="Unassembled WGS sequence"/>
</dbReference>
<proteinExistence type="predicted"/>
<evidence type="ECO:0000313" key="2">
    <source>
        <dbReference type="Proteomes" id="UP000006002"/>
    </source>
</evidence>
<evidence type="ECO:0000313" key="1">
    <source>
        <dbReference type="EMBL" id="EDM88181.1"/>
    </source>
</evidence>
<dbReference type="HOGENOM" id="CLU_1202908_0_0_9"/>
<protein>
    <submittedName>
        <fullName evidence="1">Uncharacterized protein</fullName>
    </submittedName>
</protein>
<dbReference type="AlphaFoldDB" id="A5ZQ17"/>
<name>A5ZQ17_9FIRM</name>
<organism evidence="1 2">
    <name type="scientific">Blautia obeum ATCC 29174</name>
    <dbReference type="NCBI Taxonomy" id="411459"/>
    <lineage>
        <taxon>Bacteria</taxon>
        <taxon>Bacillati</taxon>
        <taxon>Bacillota</taxon>
        <taxon>Clostridia</taxon>
        <taxon>Lachnospirales</taxon>
        <taxon>Lachnospiraceae</taxon>
        <taxon>Blautia</taxon>
    </lineage>
</organism>
<accession>A5ZQ17</accession>
<gene>
    <name evidence="1" type="ORF">RUMOBE_01087</name>
</gene>